<dbReference type="InterPro" id="IPR010087">
    <property type="entry name" value="Flav_short"/>
</dbReference>
<keyword evidence="6 8" id="KW-0288">FMN</keyword>
<dbReference type="Gene3D" id="3.40.50.360">
    <property type="match status" value="1"/>
</dbReference>
<evidence type="ECO:0000313" key="11">
    <source>
        <dbReference type="EMBL" id="SUB61578.1"/>
    </source>
</evidence>
<evidence type="ECO:0000256" key="4">
    <source>
        <dbReference type="ARBA" id="ARBA00022448"/>
    </source>
</evidence>
<accession>A0A135YMI0</accession>
<dbReference type="GO" id="GO:0009055">
    <property type="term" value="F:electron transfer activity"/>
    <property type="evidence" value="ECO:0007669"/>
    <property type="project" value="UniProtKB-UniRule"/>
</dbReference>
<evidence type="ECO:0000259" key="9">
    <source>
        <dbReference type="PROSITE" id="PS50902"/>
    </source>
</evidence>
<dbReference type="SUPFAM" id="SSF52218">
    <property type="entry name" value="Flavoproteins"/>
    <property type="match status" value="1"/>
</dbReference>
<dbReference type="PROSITE" id="PS00201">
    <property type="entry name" value="FLAVODOXIN"/>
    <property type="match status" value="1"/>
</dbReference>
<dbReference type="PATRIC" id="fig|1261.3.peg.1702"/>
<gene>
    <name evidence="10" type="ORF">HMPREF3195_01716</name>
    <name evidence="11" type="ORF">NCTC11460_01520</name>
</gene>
<evidence type="ECO:0000256" key="2">
    <source>
        <dbReference type="ARBA" id="ARBA00003297"/>
    </source>
</evidence>
<dbReference type="Proteomes" id="UP000070326">
    <property type="component" value="Unassembled WGS sequence"/>
</dbReference>
<keyword evidence="5 8" id="KW-0285">Flavoprotein</keyword>
<evidence type="ECO:0000256" key="7">
    <source>
        <dbReference type="ARBA" id="ARBA00022982"/>
    </source>
</evidence>
<evidence type="ECO:0000313" key="13">
    <source>
        <dbReference type="Proteomes" id="UP000255101"/>
    </source>
</evidence>
<dbReference type="RefSeq" id="WP_002843287.1">
    <property type="nucleotide sequence ID" value="NZ_CAMPYD010000006.1"/>
</dbReference>
<dbReference type="InterPro" id="IPR050619">
    <property type="entry name" value="Flavodoxin"/>
</dbReference>
<evidence type="ECO:0000256" key="6">
    <source>
        <dbReference type="ARBA" id="ARBA00022643"/>
    </source>
</evidence>
<evidence type="ECO:0000256" key="5">
    <source>
        <dbReference type="ARBA" id="ARBA00022630"/>
    </source>
</evidence>
<organism evidence="10 12">
    <name type="scientific">Peptostreptococcus anaerobius</name>
    <dbReference type="NCBI Taxonomy" id="1261"/>
    <lineage>
        <taxon>Bacteria</taxon>
        <taxon>Bacillati</taxon>
        <taxon>Bacillota</taxon>
        <taxon>Clostridia</taxon>
        <taxon>Peptostreptococcales</taxon>
        <taxon>Peptostreptococcaceae</taxon>
        <taxon>Peptostreptococcus</taxon>
    </lineage>
</organism>
<dbReference type="GeneID" id="79842344"/>
<evidence type="ECO:0000313" key="10">
    <source>
        <dbReference type="EMBL" id="KXI10596.1"/>
    </source>
</evidence>
<keyword evidence="7 8" id="KW-0249">Electron transport</keyword>
<dbReference type="Proteomes" id="UP000255101">
    <property type="component" value="Unassembled WGS sequence"/>
</dbReference>
<dbReference type="EMBL" id="UGTB01000004">
    <property type="protein sequence ID" value="SUB61578.1"/>
    <property type="molecule type" value="Genomic_DNA"/>
</dbReference>
<feature type="domain" description="Flavodoxin-like" evidence="9">
    <location>
        <begin position="4"/>
        <end position="140"/>
    </location>
</feature>
<dbReference type="InterPro" id="IPR029039">
    <property type="entry name" value="Flavoprotein-like_sf"/>
</dbReference>
<evidence type="ECO:0000313" key="12">
    <source>
        <dbReference type="Proteomes" id="UP000070326"/>
    </source>
</evidence>
<dbReference type="NCBIfam" id="TIGR01753">
    <property type="entry name" value="flav_short"/>
    <property type="match status" value="1"/>
</dbReference>
<dbReference type="STRING" id="1261.HMPREF3195_01716"/>
<dbReference type="Pfam" id="PF00258">
    <property type="entry name" value="Flavodoxin_1"/>
    <property type="match status" value="1"/>
</dbReference>
<dbReference type="GO" id="GO:0016651">
    <property type="term" value="F:oxidoreductase activity, acting on NAD(P)H"/>
    <property type="evidence" value="ECO:0007669"/>
    <property type="project" value="UniProtKB-ARBA"/>
</dbReference>
<comment type="similarity">
    <text evidence="3 8">Belongs to the flavodoxin family.</text>
</comment>
<evidence type="ECO:0000256" key="1">
    <source>
        <dbReference type="ARBA" id="ARBA00001917"/>
    </source>
</evidence>
<dbReference type="PANTHER" id="PTHR42809">
    <property type="entry name" value="FLAVODOXIN 2"/>
    <property type="match status" value="1"/>
</dbReference>
<dbReference type="InterPro" id="IPR008254">
    <property type="entry name" value="Flavodoxin/NO_synth"/>
</dbReference>
<dbReference type="AlphaFoldDB" id="A0A135YMI0"/>
<dbReference type="eggNOG" id="COG0716">
    <property type="taxonomic scope" value="Bacteria"/>
</dbReference>
<dbReference type="EMBL" id="LSQZ01000087">
    <property type="protein sequence ID" value="KXI10596.1"/>
    <property type="molecule type" value="Genomic_DNA"/>
</dbReference>
<comment type="cofactor">
    <cofactor evidence="1 8">
        <name>FMN</name>
        <dbReference type="ChEBI" id="CHEBI:58210"/>
    </cofactor>
</comment>
<sequence length="142" mass="15383">MKKVGVFYWSGSGNTEKMAEAIGAGLAAAGVEYDVVNISSDSKNVADYEKLMFGCPSMGAEQLEEAEFEPFFDEAEKSISGKDVALFGSYGWGDGEWMRNWVERVEGSGASVFNDEGLIINETPDDDGIAECEKFAKEFAAC</sequence>
<keyword evidence="4 8" id="KW-0813">Transport</keyword>
<dbReference type="InterPro" id="IPR001226">
    <property type="entry name" value="Flavodoxin_CS"/>
</dbReference>
<reference evidence="11 13" key="2">
    <citation type="submission" date="2018-06" db="EMBL/GenBank/DDBJ databases">
        <authorList>
            <consortium name="Pathogen Informatics"/>
            <person name="Doyle S."/>
        </authorList>
    </citation>
    <scope>NUCLEOTIDE SEQUENCE [LARGE SCALE GENOMIC DNA]</scope>
    <source>
        <strain evidence="11 13">NCTC11460</strain>
    </source>
</reference>
<dbReference type="PANTHER" id="PTHR42809:SF1">
    <property type="entry name" value="FLAVODOXIN 1"/>
    <property type="match status" value="1"/>
</dbReference>
<evidence type="ECO:0000256" key="3">
    <source>
        <dbReference type="ARBA" id="ARBA00005267"/>
    </source>
</evidence>
<comment type="function">
    <text evidence="2 8">Low-potential electron donor to a number of redox enzymes.</text>
</comment>
<reference evidence="10 12" key="1">
    <citation type="submission" date="2016-02" db="EMBL/GenBank/DDBJ databases">
        <authorList>
            <person name="Wen L."/>
            <person name="He K."/>
            <person name="Yang H."/>
        </authorList>
    </citation>
    <scope>NUCLEOTIDE SEQUENCE [LARGE SCALE GENOMIC DNA]</scope>
    <source>
        <strain evidence="10 12">MJR8628A</strain>
    </source>
</reference>
<dbReference type="PROSITE" id="PS50902">
    <property type="entry name" value="FLAVODOXIN_LIKE"/>
    <property type="match status" value="1"/>
</dbReference>
<dbReference type="GO" id="GO:0010181">
    <property type="term" value="F:FMN binding"/>
    <property type="evidence" value="ECO:0007669"/>
    <property type="project" value="UniProtKB-UniRule"/>
</dbReference>
<proteinExistence type="inferred from homology"/>
<protein>
    <recommendedName>
        <fullName evidence="8">Flavodoxin</fullName>
    </recommendedName>
</protein>
<name>A0A135YMI0_9FIRM</name>
<evidence type="ECO:0000256" key="8">
    <source>
        <dbReference type="RuleBase" id="RU367037"/>
    </source>
</evidence>